<dbReference type="SUPFAM" id="SSF109640">
    <property type="entry name" value="KRAB domain (Kruppel-associated box)"/>
    <property type="match status" value="1"/>
</dbReference>
<keyword evidence="8" id="KW-0539">Nucleus</keyword>
<dbReference type="GO" id="GO:0008270">
    <property type="term" value="F:zinc ion binding"/>
    <property type="evidence" value="ECO:0007669"/>
    <property type="project" value="UniProtKB-KW"/>
</dbReference>
<feature type="domain" description="KRAB" evidence="11">
    <location>
        <begin position="9"/>
        <end position="88"/>
    </location>
</feature>
<dbReference type="Pfam" id="PF13465">
    <property type="entry name" value="zf-H2C2_2"/>
    <property type="match status" value="1"/>
</dbReference>
<protein>
    <submittedName>
        <fullName evidence="13">Zinc finger protein 114 isoform X1</fullName>
    </submittedName>
</protein>
<feature type="domain" description="C2H2-type" evidence="10">
    <location>
        <begin position="329"/>
        <end position="351"/>
    </location>
</feature>
<dbReference type="InterPro" id="IPR036236">
    <property type="entry name" value="Znf_C2H2_sf"/>
</dbReference>
<evidence type="ECO:0000256" key="1">
    <source>
        <dbReference type="ARBA" id="ARBA00004123"/>
    </source>
</evidence>
<dbReference type="GeneID" id="103269496"/>
<dbReference type="Gene3D" id="6.10.140.140">
    <property type="match status" value="1"/>
</dbReference>
<dbReference type="OrthoDB" id="9516563at2759"/>
<evidence type="ECO:0000256" key="8">
    <source>
        <dbReference type="ARBA" id="ARBA00023242"/>
    </source>
</evidence>
<keyword evidence="4" id="KW-0677">Repeat</keyword>
<dbReference type="PANTHER" id="PTHR24381">
    <property type="entry name" value="ZINC FINGER PROTEIN"/>
    <property type="match status" value="1"/>
</dbReference>
<reference evidence="13" key="1">
    <citation type="submission" date="2025-08" db="UniProtKB">
        <authorList>
            <consortium name="RefSeq"/>
        </authorList>
    </citation>
    <scope>IDENTIFICATION</scope>
</reference>
<evidence type="ECO:0000259" key="10">
    <source>
        <dbReference type="PROSITE" id="PS50157"/>
    </source>
</evidence>
<comment type="subcellular location">
    <subcellularLocation>
        <location evidence="1">Nucleus</location>
    </subcellularLocation>
</comment>
<keyword evidence="5 9" id="KW-0863">Zinc-finger</keyword>
<dbReference type="KEGG" id="csyr:103269496"/>
<evidence type="ECO:0000313" key="13">
    <source>
        <dbReference type="RefSeq" id="XP_008065261.1"/>
    </source>
</evidence>
<dbReference type="InterPro" id="IPR001909">
    <property type="entry name" value="KRAB"/>
</dbReference>
<keyword evidence="7" id="KW-0238">DNA-binding</keyword>
<evidence type="ECO:0000256" key="7">
    <source>
        <dbReference type="ARBA" id="ARBA00023125"/>
    </source>
</evidence>
<gene>
    <name evidence="13" type="primary">ZNF114</name>
</gene>
<dbReference type="FunFam" id="3.30.160.60:FF:000671">
    <property type="entry name" value="Zinc finger protein 26"/>
    <property type="match status" value="1"/>
</dbReference>
<keyword evidence="6" id="KW-0862">Zinc</keyword>
<evidence type="ECO:0000256" key="3">
    <source>
        <dbReference type="ARBA" id="ARBA00022723"/>
    </source>
</evidence>
<organism evidence="12 13">
    <name type="scientific">Carlito syrichta</name>
    <name type="common">Philippine tarsier</name>
    <name type="synonym">Tarsius syrichta</name>
    <dbReference type="NCBI Taxonomy" id="1868482"/>
    <lineage>
        <taxon>Eukaryota</taxon>
        <taxon>Metazoa</taxon>
        <taxon>Chordata</taxon>
        <taxon>Craniata</taxon>
        <taxon>Vertebrata</taxon>
        <taxon>Euteleostomi</taxon>
        <taxon>Mammalia</taxon>
        <taxon>Eutheria</taxon>
        <taxon>Euarchontoglires</taxon>
        <taxon>Primates</taxon>
        <taxon>Haplorrhini</taxon>
        <taxon>Tarsiiformes</taxon>
        <taxon>Tarsiidae</taxon>
        <taxon>Carlito</taxon>
    </lineage>
</organism>
<evidence type="ECO:0000256" key="2">
    <source>
        <dbReference type="ARBA" id="ARBA00006991"/>
    </source>
</evidence>
<dbReference type="SMART" id="SM00349">
    <property type="entry name" value="KRAB"/>
    <property type="match status" value="1"/>
</dbReference>
<dbReference type="STRING" id="1868482.ENSTSYP00000007661"/>
<evidence type="ECO:0000259" key="11">
    <source>
        <dbReference type="PROSITE" id="PS50805"/>
    </source>
</evidence>
<dbReference type="AlphaFoldDB" id="A0A1U7UHC2"/>
<dbReference type="PANTHER" id="PTHR24381:SF80">
    <property type="entry name" value="ZINC FINGER PROTEIN 558"/>
    <property type="match status" value="1"/>
</dbReference>
<dbReference type="Pfam" id="PF01352">
    <property type="entry name" value="KRAB"/>
    <property type="match status" value="1"/>
</dbReference>
<dbReference type="SUPFAM" id="SSF57667">
    <property type="entry name" value="beta-beta-alpha zinc fingers"/>
    <property type="match status" value="2"/>
</dbReference>
<keyword evidence="12" id="KW-1185">Reference proteome</keyword>
<dbReference type="FunFam" id="3.30.160.60:FF:000641">
    <property type="entry name" value="zinc finger protein 317 isoform X2"/>
    <property type="match status" value="1"/>
</dbReference>
<sequence length="410" mass="46977">MTSMSQSLVTFADVVVNFTKEEWSLLDPAQRNLYRDVMLENCRTLASIDEMTQHETKDTTPQPDVLAKRTFLEASRVCLTSSHSQPSPIREGWKCHKIEKPHKQTEHNLKQMAIAPEEDESSVKVCEYHEIGDSSEPVLSQGDSKRIYIPNCDSNILKYNPVLNSSQKIYKNNGCDRVLEQNIPLVPCGRTQTELKSNTRTSHQNSLHHIHNKMDTGANIHEWNPFGEDLSLRAHRTHVREKMGDSTHCENIFRNSSNHLAQMQSSYTAGTNNENLQNRKMSAHIPDSCSLRSTSNGEKPHKCYECGKGFIYQSFLMRHMAIHTEEKPYECKKCGKSFKYFLHLNKHLRMHIVKTCKECGKALSRSSLRAHVRIHTGEKPYKCEKCGKAFIRSSGLKSHLKTHSRKKPCE</sequence>
<dbReference type="GO" id="GO:0000981">
    <property type="term" value="F:DNA-binding transcription factor activity, RNA polymerase II-specific"/>
    <property type="evidence" value="ECO:0007669"/>
    <property type="project" value="TreeGrafter"/>
</dbReference>
<feature type="domain" description="C2H2-type" evidence="10">
    <location>
        <begin position="301"/>
        <end position="328"/>
    </location>
</feature>
<dbReference type="RefSeq" id="XP_008065261.1">
    <property type="nucleotide sequence ID" value="XM_008067070.1"/>
</dbReference>
<dbReference type="FunFam" id="3.30.160.60:FF:000663">
    <property type="entry name" value="Zinc finger protein 45"/>
    <property type="match status" value="1"/>
</dbReference>
<dbReference type="GO" id="GO:0005634">
    <property type="term" value="C:nucleus"/>
    <property type="evidence" value="ECO:0007669"/>
    <property type="project" value="UniProtKB-SubCell"/>
</dbReference>
<dbReference type="InterPro" id="IPR036051">
    <property type="entry name" value="KRAB_dom_sf"/>
</dbReference>
<dbReference type="GO" id="GO:0000977">
    <property type="term" value="F:RNA polymerase II transcription regulatory region sequence-specific DNA binding"/>
    <property type="evidence" value="ECO:0007669"/>
    <property type="project" value="TreeGrafter"/>
</dbReference>
<dbReference type="PROSITE" id="PS00028">
    <property type="entry name" value="ZINC_FINGER_C2H2_1"/>
    <property type="match status" value="3"/>
</dbReference>
<dbReference type="Pfam" id="PF00096">
    <property type="entry name" value="zf-C2H2"/>
    <property type="match status" value="2"/>
</dbReference>
<keyword evidence="3" id="KW-0479">Metal-binding</keyword>
<comment type="similarity">
    <text evidence="2">Belongs to the krueppel C2H2-type zinc-finger protein family.</text>
</comment>
<dbReference type="SMART" id="SM00355">
    <property type="entry name" value="ZnF_C2H2"/>
    <property type="match status" value="4"/>
</dbReference>
<evidence type="ECO:0000313" key="12">
    <source>
        <dbReference type="Proteomes" id="UP000189704"/>
    </source>
</evidence>
<accession>A0A1U7UHC2</accession>
<name>A0A1U7UHC2_CARSF</name>
<dbReference type="PROSITE" id="PS50805">
    <property type="entry name" value="KRAB"/>
    <property type="match status" value="1"/>
</dbReference>
<dbReference type="InterPro" id="IPR013087">
    <property type="entry name" value="Znf_C2H2_type"/>
</dbReference>
<feature type="domain" description="C2H2-type" evidence="10">
    <location>
        <begin position="381"/>
        <end position="408"/>
    </location>
</feature>
<dbReference type="Proteomes" id="UP000189704">
    <property type="component" value="Unplaced"/>
</dbReference>
<evidence type="ECO:0000256" key="4">
    <source>
        <dbReference type="ARBA" id="ARBA00022737"/>
    </source>
</evidence>
<feature type="domain" description="C2H2-type" evidence="10">
    <location>
        <begin position="354"/>
        <end position="380"/>
    </location>
</feature>
<proteinExistence type="inferred from homology"/>
<dbReference type="CTD" id="163071"/>
<evidence type="ECO:0000256" key="6">
    <source>
        <dbReference type="ARBA" id="ARBA00022833"/>
    </source>
</evidence>
<dbReference type="CDD" id="cd07765">
    <property type="entry name" value="KRAB_A-box"/>
    <property type="match status" value="1"/>
</dbReference>
<evidence type="ECO:0000256" key="5">
    <source>
        <dbReference type="ARBA" id="ARBA00022771"/>
    </source>
</evidence>
<evidence type="ECO:0000256" key="9">
    <source>
        <dbReference type="PROSITE-ProRule" id="PRU00042"/>
    </source>
</evidence>
<dbReference type="PROSITE" id="PS50157">
    <property type="entry name" value="ZINC_FINGER_C2H2_2"/>
    <property type="match status" value="4"/>
</dbReference>
<dbReference type="Gene3D" id="3.30.160.60">
    <property type="entry name" value="Classic Zinc Finger"/>
    <property type="match status" value="4"/>
</dbReference>